<dbReference type="PANTHER" id="PTHR24180:SF45">
    <property type="entry name" value="POLY [ADP-RIBOSE] POLYMERASE TANKYRASE"/>
    <property type="match status" value="1"/>
</dbReference>
<reference evidence="5" key="1">
    <citation type="submission" date="2025-08" db="UniProtKB">
        <authorList>
            <consortium name="RefSeq"/>
        </authorList>
    </citation>
    <scope>IDENTIFICATION</scope>
</reference>
<accession>A0A6P7U8U4</accession>
<evidence type="ECO:0000313" key="5">
    <source>
        <dbReference type="RefSeq" id="XP_029657797.1"/>
    </source>
</evidence>
<dbReference type="InterPro" id="IPR002110">
    <property type="entry name" value="Ankyrin_rpt"/>
</dbReference>
<dbReference type="RefSeq" id="XP_029657797.1">
    <property type="nucleotide sequence ID" value="XM_029801937.2"/>
</dbReference>
<dbReference type="Gene3D" id="1.25.40.20">
    <property type="entry name" value="Ankyrin repeat-containing domain"/>
    <property type="match status" value="3"/>
</dbReference>
<dbReference type="Proteomes" id="UP000515154">
    <property type="component" value="Unplaced"/>
</dbReference>
<keyword evidence="1" id="KW-0677">Repeat</keyword>
<feature type="repeat" description="ANK" evidence="3">
    <location>
        <begin position="49"/>
        <end position="81"/>
    </location>
</feature>
<keyword evidence="2 3" id="KW-0040">ANK repeat</keyword>
<feature type="repeat" description="ANK" evidence="3">
    <location>
        <begin position="82"/>
        <end position="115"/>
    </location>
</feature>
<feature type="repeat" description="ANK" evidence="3">
    <location>
        <begin position="150"/>
        <end position="182"/>
    </location>
</feature>
<sequence>MSSLSSLQIHQRDEGGRTLLIFACRVGADRRILEILIDADVEVGAKDGTGWTALDYAVRNDRHHAVKILLSRGSEVNARANDGQTPLHRACCEGYTHTVELLLGHNGIDANVVNNDGDTPLHVAVRGQRNGVVSLLLNQGSVQFDIKNKKEMTPLLEAVSLGHLGMTHKLIALGANINAVDGEGNSCLHITVRTEVFNSEDAPMDLLNECCTALI</sequence>
<proteinExistence type="predicted"/>
<dbReference type="AlphaFoldDB" id="A0A6P7U8U4"/>
<dbReference type="Pfam" id="PF13857">
    <property type="entry name" value="Ank_5"/>
    <property type="match status" value="1"/>
</dbReference>
<evidence type="ECO:0000313" key="4">
    <source>
        <dbReference type="Proteomes" id="UP000515154"/>
    </source>
</evidence>
<dbReference type="InterPro" id="IPR051637">
    <property type="entry name" value="Ank_repeat_dom-contain_49"/>
</dbReference>
<dbReference type="Pfam" id="PF13637">
    <property type="entry name" value="Ank_4"/>
    <property type="match status" value="1"/>
</dbReference>
<keyword evidence="4" id="KW-1185">Reference proteome</keyword>
<evidence type="ECO:0000256" key="1">
    <source>
        <dbReference type="ARBA" id="ARBA00022737"/>
    </source>
</evidence>
<dbReference type="SUPFAM" id="SSF48403">
    <property type="entry name" value="Ankyrin repeat"/>
    <property type="match status" value="1"/>
</dbReference>
<dbReference type="KEGG" id="osn:115232062"/>
<dbReference type="PROSITE" id="PS50297">
    <property type="entry name" value="ANK_REP_REGION"/>
    <property type="match status" value="4"/>
</dbReference>
<dbReference type="Pfam" id="PF12796">
    <property type="entry name" value="Ank_2"/>
    <property type="match status" value="1"/>
</dbReference>
<dbReference type="PROSITE" id="PS50088">
    <property type="entry name" value="ANK_REPEAT"/>
    <property type="match status" value="4"/>
</dbReference>
<feature type="repeat" description="ANK" evidence="3">
    <location>
        <begin position="116"/>
        <end position="141"/>
    </location>
</feature>
<dbReference type="InterPro" id="IPR036770">
    <property type="entry name" value="Ankyrin_rpt-contain_sf"/>
</dbReference>
<protein>
    <submittedName>
        <fullName evidence="5">Ankyrin repeat protein RF_0381</fullName>
    </submittedName>
</protein>
<evidence type="ECO:0000256" key="2">
    <source>
        <dbReference type="ARBA" id="ARBA00023043"/>
    </source>
</evidence>
<organism evidence="4 5">
    <name type="scientific">Octopus sinensis</name>
    <name type="common">East Asian common octopus</name>
    <dbReference type="NCBI Taxonomy" id="2607531"/>
    <lineage>
        <taxon>Eukaryota</taxon>
        <taxon>Metazoa</taxon>
        <taxon>Spiralia</taxon>
        <taxon>Lophotrochozoa</taxon>
        <taxon>Mollusca</taxon>
        <taxon>Cephalopoda</taxon>
        <taxon>Coleoidea</taxon>
        <taxon>Octopodiformes</taxon>
        <taxon>Octopoda</taxon>
        <taxon>Incirrata</taxon>
        <taxon>Octopodidae</taxon>
        <taxon>Octopus</taxon>
    </lineage>
</organism>
<name>A0A6P7U8U4_9MOLL</name>
<dbReference type="SMART" id="SM00248">
    <property type="entry name" value="ANK"/>
    <property type="match status" value="5"/>
</dbReference>
<evidence type="ECO:0000256" key="3">
    <source>
        <dbReference type="PROSITE-ProRule" id="PRU00023"/>
    </source>
</evidence>
<gene>
    <name evidence="5" type="primary">LOC115232062</name>
</gene>
<dbReference type="PANTHER" id="PTHR24180">
    <property type="entry name" value="CYCLIN-DEPENDENT KINASE INHIBITOR 2C-RELATED"/>
    <property type="match status" value="1"/>
</dbReference>